<dbReference type="PANTHER" id="PTHR35276:SF1">
    <property type="entry name" value="TRNA (MNM(5)S(2)U34)-METHYLTRANSFERASE, CHLOROPLASTIC"/>
    <property type="match status" value="1"/>
</dbReference>
<keyword evidence="1" id="KW-0808">Transferase</keyword>
<dbReference type="SUPFAM" id="SSF53335">
    <property type="entry name" value="S-adenosyl-L-methionine-dependent methyltransferases"/>
    <property type="match status" value="1"/>
</dbReference>
<dbReference type="GO" id="GO:0008168">
    <property type="term" value="F:methyltransferase activity"/>
    <property type="evidence" value="ECO:0007669"/>
    <property type="project" value="UniProtKB-KW"/>
</dbReference>
<dbReference type="InterPro" id="IPR010719">
    <property type="entry name" value="MnmM_MeTrfase"/>
</dbReference>
<protein>
    <submittedName>
        <fullName evidence="1">rRNA methyltransferase</fullName>
    </submittedName>
</protein>
<proteinExistence type="predicted"/>
<dbReference type="EMBL" id="CP016020">
    <property type="protein sequence ID" value="APH04005.1"/>
    <property type="molecule type" value="Genomic_DNA"/>
</dbReference>
<name>A0A1L3MNU1_9BACI</name>
<dbReference type="KEGG" id="bwh:A9C19_04230"/>
<dbReference type="OrthoDB" id="9792989at2"/>
<dbReference type="Pfam" id="PF06962">
    <property type="entry name" value="rRNA_methylase"/>
    <property type="match status" value="1"/>
</dbReference>
<dbReference type="Gene3D" id="3.40.50.150">
    <property type="entry name" value="Vaccinia Virus protein VP39"/>
    <property type="match status" value="1"/>
</dbReference>
<dbReference type="RefSeq" id="WP_072578799.1">
    <property type="nucleotide sequence ID" value="NZ_CP016020.1"/>
</dbReference>
<gene>
    <name evidence="1" type="ORF">A9C19_04230</name>
</gene>
<dbReference type="Proteomes" id="UP000181936">
    <property type="component" value="Chromosome"/>
</dbReference>
<organism evidence="1 2">
    <name type="scientific">Bacillus weihaiensis</name>
    <dbReference type="NCBI Taxonomy" id="1547283"/>
    <lineage>
        <taxon>Bacteria</taxon>
        <taxon>Bacillati</taxon>
        <taxon>Bacillota</taxon>
        <taxon>Bacilli</taxon>
        <taxon>Bacillales</taxon>
        <taxon>Bacillaceae</taxon>
        <taxon>Bacillus</taxon>
    </lineage>
</organism>
<dbReference type="GO" id="GO:0032259">
    <property type="term" value="P:methylation"/>
    <property type="evidence" value="ECO:0007669"/>
    <property type="project" value="UniProtKB-KW"/>
</dbReference>
<evidence type="ECO:0000313" key="1">
    <source>
        <dbReference type="EMBL" id="APH04005.1"/>
    </source>
</evidence>
<dbReference type="STRING" id="1547283.A9C19_04230"/>
<keyword evidence="2" id="KW-1185">Reference proteome</keyword>
<reference evidence="1 2" key="1">
    <citation type="journal article" date="2016" name="Sci. Rep.">
        <title>Complete genome sequence and transcriptomic analysis of a novel marine strain Bacillus weihaiensis reveals the mechanism of brown algae degradation.</title>
        <authorList>
            <person name="Zhu Y."/>
            <person name="Chen P."/>
            <person name="Bao Y."/>
            <person name="Men Y."/>
            <person name="Zeng Y."/>
            <person name="Yang J."/>
            <person name="Sun J."/>
            <person name="Sun Y."/>
        </authorList>
    </citation>
    <scope>NUCLEOTIDE SEQUENCE [LARGE SCALE GENOMIC DNA]</scope>
    <source>
        <strain evidence="1 2">Alg07</strain>
    </source>
</reference>
<sequence>MKLQRILPFAKTLLQSTITKGDIVVDATIGNGHDTLFLANLVGETGHVYGFDIQDQAIVKTREKLREENVDGYVTLINQGHQHVHSAIPEEYHGSIGGAIFNLGYLPGGDPSIVTLPETTKAAIEGLLSLLKPEGIIVVVIYHGHQEGKLERDEIMEFVKAIDPRKAHVLHYQFINKQNNPPYIIAIEKC</sequence>
<dbReference type="PANTHER" id="PTHR35276">
    <property type="entry name" value="S-ADENOSYL-L-METHIONINE-DEPENDENT METHYLTRANSFERASES SUPERFAMILY PROTEIN"/>
    <property type="match status" value="1"/>
</dbReference>
<dbReference type="AlphaFoldDB" id="A0A1L3MNU1"/>
<dbReference type="CDD" id="cd02440">
    <property type="entry name" value="AdoMet_MTases"/>
    <property type="match status" value="1"/>
</dbReference>
<evidence type="ECO:0000313" key="2">
    <source>
        <dbReference type="Proteomes" id="UP000181936"/>
    </source>
</evidence>
<keyword evidence="1" id="KW-0489">Methyltransferase</keyword>
<accession>A0A1L3MNU1</accession>
<dbReference type="InterPro" id="IPR029063">
    <property type="entry name" value="SAM-dependent_MTases_sf"/>
</dbReference>